<dbReference type="AlphaFoldDB" id="A0A3L7DYE2"/>
<accession>A0A3L7DYE2</accession>
<gene>
    <name evidence="1" type="ORF">DWB85_14975</name>
</gene>
<reference evidence="1 2" key="1">
    <citation type="submission" date="2018-07" db="EMBL/GenBank/DDBJ databases">
        <title>Halioglobus sp. genome submission.</title>
        <authorList>
            <person name="Ye M.-Q."/>
            <person name="Du Z.-J."/>
        </authorList>
    </citation>
    <scope>NUCLEOTIDE SEQUENCE [LARGE SCALE GENOMIC DNA]</scope>
    <source>
        <strain evidence="1 2">U0301</strain>
    </source>
</reference>
<dbReference type="OrthoDB" id="3893742at2"/>
<keyword evidence="2" id="KW-1185">Reference proteome</keyword>
<name>A0A3L7DYE2_9GAMM</name>
<dbReference type="RefSeq" id="WP_117956246.1">
    <property type="nucleotide sequence ID" value="NZ_QRAN01000017.1"/>
</dbReference>
<comment type="caution">
    <text evidence="1">The sequence shown here is derived from an EMBL/GenBank/DDBJ whole genome shotgun (WGS) entry which is preliminary data.</text>
</comment>
<protein>
    <submittedName>
        <fullName evidence="1">Uncharacterized protein</fullName>
    </submittedName>
</protein>
<sequence>MNSADIASAAPCAEVEAFESALLRLERAPGFAKASHVNRALYAAKRLLQQPGGVAQVAARAHRFDAAGVFVGTDWAAPDRLQSKLVPVTIKSAAELTVVLEFLSQLRLLACARQQCFIPGMSAELAEHFLKDVLALCLEYLMGQQTEEARAARERYQLASNVLRFIADELGYEDLMAQLVDEIWRLLRQRPVQVDGAREMITRLATYCFPSGERAVAVPAGAESLISALFGPTPACREDPGLAVYEERLATMHAQHLGEEASAAARSMWDTGLVSVYHAALVRYLARQQPDLVSQALGLSATGLDSLLSYRDLVYALIEAAVFPATSQSVFGLASTLERAVLHQPGVAPSLWRQLQLPLSAPARQRIQLAYGEAVAAEAYLTAGVLSVLGLPLGIGQGDNPTCQAARALSLWSCSDPDYLLQLLAWAARDDNIQMKFHGREIDSGGLPAGGAGSVGLDLDPVSLVLAPHLDRVYAEMSRLAQGQGEDPHEYVNPEFHGWRVGKGFALAVDVATGLLQSHEEFVRLFYACFHPGCNGGVPVLHPQLVGIAATDSLARFIGWHAITVMRVALDQLGEMRVYFYNPNNDKGQDWGNDVVVSTEGHGEFYGESSLPFAHFVSRVYLFHYDSAEVGDTRQAPADEVAAVAAMAQGSWARERC</sequence>
<dbReference type="EMBL" id="QRAN01000017">
    <property type="protein sequence ID" value="RLQ21021.1"/>
    <property type="molecule type" value="Genomic_DNA"/>
</dbReference>
<dbReference type="Proteomes" id="UP000265509">
    <property type="component" value="Unassembled WGS sequence"/>
</dbReference>
<organism evidence="1 2">
    <name type="scientific">Seongchinamella sediminis</name>
    <dbReference type="NCBI Taxonomy" id="2283635"/>
    <lineage>
        <taxon>Bacteria</taxon>
        <taxon>Pseudomonadati</taxon>
        <taxon>Pseudomonadota</taxon>
        <taxon>Gammaproteobacteria</taxon>
        <taxon>Cellvibrionales</taxon>
        <taxon>Halieaceae</taxon>
        <taxon>Seongchinamella</taxon>
    </lineage>
</organism>
<proteinExistence type="predicted"/>
<evidence type="ECO:0000313" key="2">
    <source>
        <dbReference type="Proteomes" id="UP000265509"/>
    </source>
</evidence>
<evidence type="ECO:0000313" key="1">
    <source>
        <dbReference type="EMBL" id="RLQ21021.1"/>
    </source>
</evidence>